<feature type="coiled-coil region" evidence="1">
    <location>
        <begin position="1738"/>
        <end position="1768"/>
    </location>
</feature>
<dbReference type="EMBL" id="JANEYG010000006">
    <property type="protein sequence ID" value="KAJ8922778.1"/>
    <property type="molecule type" value="Genomic_DNA"/>
</dbReference>
<feature type="compositionally biased region" description="Polar residues" evidence="2">
    <location>
        <begin position="2054"/>
        <end position="2064"/>
    </location>
</feature>
<feature type="region of interest" description="Disordered" evidence="2">
    <location>
        <begin position="172"/>
        <end position="197"/>
    </location>
</feature>
<dbReference type="SUPFAM" id="SSF101447">
    <property type="entry name" value="Formin homology 2 domain (FH2 domain)"/>
    <property type="match status" value="1"/>
</dbReference>
<dbReference type="Pfam" id="PF16059">
    <property type="entry name" value="MGA_dom"/>
    <property type="match status" value="1"/>
</dbReference>
<feature type="compositionally biased region" description="Acidic residues" evidence="2">
    <location>
        <begin position="2241"/>
        <end position="2255"/>
    </location>
</feature>
<sequence>MLPSNTDTTPAEEAGGVFDEIRKIIRKQKQSSGKNKTNAEEYKSNSYPLTKFTEFVNSHSSHLLNSDSHNTNNDDSAPSQVTDKNSPFVSNTLDEFLTGDSKLNISYKIPKCGAEEGLTDTYPEESPLVLKKVVRLGNHQVQVGNQAKTLKAKTVAQKRKLLERQRLKELKRAKLENKQPVKELPPADNSNSHERNSYVEVDGKKVWVTSTKSNGCIAKIKSIKAPPKPEPAESPGQFQKRRKLSLLNELGKKCTEKIRYRPGPLSKKPGLQVSGQDEWKTESRLLPKVYLDVCPQIGRSLPPHIINMIPPSRGIVTPNLAEFALSVLKTKENNSTSTNKRKIFKFPVKYRNNQEKILVKKRKSARSKYSIGTKSDVDQNCVESVVANIIDDLIRYVEIKEIAPTLIKEEECEYSRDASEPDQMPYIADNISSIIKKSQKKKSKVELELHRLSCKVVNVEVEENSAEESCDKPFCRLGCVCKSLKCDGMITYHCQNLGCMLECKCPRGKSIEYDKLMLPPGTDILSTDTVTRIEDEAKKDLAKVEREFTQTVIHTSDKTIVVGTGGRYKTRRCAKTPVKYSDFVNSDTETVKEEKVEVQAQDQLSIKCFVSLPKLNLQDLVPYCWPHKSYNCQCESISSCTPPHKPVTRNKAVNKENKPVEPKPQQRPSRAIRNTPPTLVDGSSSQEIVSASGRHIRVSKRLQDNYTYLPLPPDPQLFTCARTRRVPPSQVKNRSRSNKAYAKLTKGDFSNNISQADILKAKIYVEAPGVVEAETLKRNLALESGAYQQSVSAQVEKCINASRHKRKQTLEVRTEDMLPSQVPVGTQRPKRKKLVETPPPPPPPPPPPSPPAIQVEPIFEGEIIVDKNNMDLLQKMGNRTVMEGYARLLPWKALVTSFETGDIQIWCMIDLPTRLLINKRGKTPPKNFIDIRQSKHTTEVILWILSKRLPRRYHEDHLSFILKQTKDNYEICGLCTKNFNSTSADEATNSVNDILAKVKNDKNASLFKHKDLNGVQQLMCLTKGKYNLQELVEENLASLGDTSVRRNHLYMWVALPEIYNTCKWRMIFLNSDFSFLYFTKMKYSIKYADLLTASTKAKQENCTVILRNSIICVPYDHSAFGIYFDAHYQDRLFIGPYFKQHCENDVETLRYINQALVCTESFNKMQGKDYYKCGHWLVERPYVHHRRPNILGMTRDNVLEKCLENNDTVVKKPTYGNETGENVIITPNNERIRILDGAPRRPEEFNRYIITNIPHLGYLGAFQHEDSSEIDVSWPFENKMLRFQTVRSAIEFLQSRFASLLQPVPETFKISIIVLTSIDLEKTKPIDASILSGRYMECDNMFQICGEFGCYNVKTMTDEICINKIGTTREELLRLFAKRAQNFVRQKIHELADVVDIPVAERQDILGILKKSASSECGVLFQAQEHIYSLKETEMQHGTDKNALLLRKRDLALQAFRLISVLPEKEKSLEGWKFRQILRKQSLLVPQTTTKPIEISDSEEEEDTTNRNNADAGESIPVVDVDVDATNSDSEMKEDEKELVESKESMQPEVIQEEKNELVENAQAKQSEVIQILVENQNTTPALAPSCSGSVHQVDQAQLFTHPVTKKLTSVLKPIVAPNLMIPRLVPLNTHFQSPRAPNLDNSQYLKGVKIVKTTNGKLILMPDHVAAKKEPYRYQSVGGKQVVIKDGHIMSYKHINPEKQSEAPVLPKKTILVKTSNLSPHKEITVEAHPRRQFISVRNIKELMNKAEELNNTKEAVRRMIALNRNEPNKTVDSGKETVTEVIDLDETTNSNNISEAVDDTSNVEEKSDVVSGTSTEPVEGLYEDEDCVMISSSSSSEDGNDQDCNDGPEIETVIQNHVAEENNSSIDTTTACNQDEALGGTSNDEQGSELHGNSNRTPEIATILQKVVGHVIKGINSVTGEAGSVQDDALEGTNESVSRLRSTTGGWDEPAPLVQATINQASENSDSNFDLQETTGVPNVAGEGTDSSKPNNTDNDSSEYHEFAPVVQGAINQGLEKNDSNLGSTQNTADIEDGAVSELDIAADNSDKHSETGSQAMINQASEESDPNRQETACIGRYDEAVESTGNAESVPGSAADIWNEFVSVALAAMNRQSKKNSSNIQGTTCMEAKAVESTDNSEAVPKLDSSPGNSNEMRLSVHATVNQTSEQSNSNLNNKIQETVCIKDEDVEITDNKEPVPKPDNICVDKTFLVDAVSETVPSTGTCMETSAVTLTRQQEAAPDETSTECNNDESDNLEESLSSVIETNCLEVVPAAAPDSNLCDQPDIFPVINDSLKFHTYVEVPTEHQQGDLKLFTIPESTKASIEIVKNTYNNPGTVKVTTKATSSSFEVKRNPAVKEIVLVRRSEGITEPSLKKLCGIKKCVKRKYKHINCLKPVNKAVKILNKMKNVNGNLTSKEFTKTMENETVIHEGTSTSNLVGQVVGATSPIPAVATEEIENSSEQIQPPPVLQRYDETETCTSNELEVLDSMTEVSSDRTLVIQHPLEEIQRPLKNELEAYKIDELDYLDCTQQTTVDSSQLEINSEQIQPSPIVENINQTEACTRTEQEVINCAQEILPQETTIEIESNCSKKILPPFVVEKEEIVTSTSNELNNPVHENQLDTLFCLSPRSDFKLDERQNLDFSIETSDESSSPPEQTESEGNRNKNPANMQPEIQSTDMFTTNIVANEKFPKSKRISNIVVHTLQPQLTLDNNSSIKENTSIEGSKKLRVVIVPMKHDGAEKPEQVDLVSSVTHTGEQELSSTTSNALCPPKKCYKYTGPQVDPVFMIDDELASKKRKRSRKLRKIHKKFTDEVELSLLLPDLQKLVLSKGTGKHLPEVVDEAPLKPEEVVTAVKDSAVEDLPTGELVEVPATINEDPTVNKGAVKCCKDSKSCRKLPPGRRRQEQLFTTDLVYASIVVTSDPETKKNTESIDADNVETSSHLDEDIEEMPQLTPELPTVINKDSFLKNAVLADKCIDIGNLKKKLRANLSKVNERNSDDSN</sequence>
<feature type="region of interest" description="Disordered" evidence="2">
    <location>
        <begin position="1794"/>
        <end position="1826"/>
    </location>
</feature>
<feature type="compositionally biased region" description="Polar residues" evidence="2">
    <location>
        <begin position="1987"/>
        <end position="1997"/>
    </location>
</feature>
<feature type="region of interest" description="Disordered" evidence="2">
    <location>
        <begin position="59"/>
        <end position="88"/>
    </location>
</feature>
<feature type="region of interest" description="Disordered" evidence="2">
    <location>
        <begin position="1875"/>
        <end position="1897"/>
    </location>
</feature>
<feature type="region of interest" description="Disordered" evidence="2">
    <location>
        <begin position="2046"/>
        <end position="2073"/>
    </location>
</feature>
<evidence type="ECO:0000259" key="3">
    <source>
        <dbReference type="Pfam" id="PF16059"/>
    </source>
</evidence>
<feature type="compositionally biased region" description="Polar residues" evidence="2">
    <location>
        <begin position="77"/>
        <end position="88"/>
    </location>
</feature>
<feature type="domain" description="MGA conserved" evidence="3">
    <location>
        <begin position="465"/>
        <end position="506"/>
    </location>
</feature>
<feature type="compositionally biased region" description="Polar residues" evidence="2">
    <location>
        <begin position="675"/>
        <end position="684"/>
    </location>
</feature>
<reference evidence="4 5" key="1">
    <citation type="journal article" date="2023" name="Insect Mol. Biol.">
        <title>Genome sequencing provides insights into the evolution of gene families encoding plant cell wall-degrading enzymes in longhorned beetles.</title>
        <authorList>
            <person name="Shin N.R."/>
            <person name="Okamura Y."/>
            <person name="Kirsch R."/>
            <person name="Pauchet Y."/>
        </authorList>
    </citation>
    <scope>NUCLEOTIDE SEQUENCE [LARGE SCALE GENOMIC DNA]</scope>
    <source>
        <strain evidence="4">EAD_L_NR</strain>
    </source>
</reference>
<feature type="region of interest" description="Disordered" evidence="2">
    <location>
        <begin position="2645"/>
        <end position="2673"/>
    </location>
</feature>
<feature type="compositionally biased region" description="Polar residues" evidence="2">
    <location>
        <begin position="1965"/>
        <end position="1979"/>
    </location>
</feature>
<feature type="region of interest" description="Disordered" evidence="2">
    <location>
        <begin position="1"/>
        <end position="44"/>
    </location>
</feature>
<feature type="region of interest" description="Disordered" evidence="2">
    <location>
        <begin position="810"/>
        <end position="852"/>
    </location>
</feature>
<feature type="compositionally biased region" description="Polar residues" evidence="2">
    <location>
        <begin position="1882"/>
        <end position="1897"/>
    </location>
</feature>
<dbReference type="Proteomes" id="UP001159042">
    <property type="component" value="Unassembled WGS sequence"/>
</dbReference>
<evidence type="ECO:0000256" key="1">
    <source>
        <dbReference type="SAM" id="Coils"/>
    </source>
</evidence>
<evidence type="ECO:0000256" key="2">
    <source>
        <dbReference type="SAM" id="MobiDB-lite"/>
    </source>
</evidence>
<name>A0AAV8W816_9CUCU</name>
<gene>
    <name evidence="4" type="ORF">NQ315_007813</name>
</gene>
<feature type="compositionally biased region" description="Polar residues" evidence="2">
    <location>
        <begin position="1935"/>
        <end position="1947"/>
    </location>
</feature>
<feature type="region of interest" description="Disordered" evidence="2">
    <location>
        <begin position="1928"/>
        <end position="1952"/>
    </location>
</feature>
<feature type="compositionally biased region" description="Basic and acidic residues" evidence="2">
    <location>
        <begin position="1530"/>
        <end position="1549"/>
    </location>
</feature>
<feature type="compositionally biased region" description="Basic and acidic residues" evidence="2">
    <location>
        <begin position="172"/>
        <end position="181"/>
    </location>
</feature>
<dbReference type="InterPro" id="IPR032060">
    <property type="entry name" value="MGA_dom"/>
</dbReference>
<feature type="region of interest" description="Disordered" evidence="2">
    <location>
        <begin position="2236"/>
        <end position="2255"/>
    </location>
</feature>
<organism evidence="4 5">
    <name type="scientific">Exocentrus adspersus</name>
    <dbReference type="NCBI Taxonomy" id="1586481"/>
    <lineage>
        <taxon>Eukaryota</taxon>
        <taxon>Metazoa</taxon>
        <taxon>Ecdysozoa</taxon>
        <taxon>Arthropoda</taxon>
        <taxon>Hexapoda</taxon>
        <taxon>Insecta</taxon>
        <taxon>Pterygota</taxon>
        <taxon>Neoptera</taxon>
        <taxon>Endopterygota</taxon>
        <taxon>Coleoptera</taxon>
        <taxon>Polyphaga</taxon>
        <taxon>Cucujiformia</taxon>
        <taxon>Chrysomeloidea</taxon>
        <taxon>Cerambycidae</taxon>
        <taxon>Lamiinae</taxon>
        <taxon>Acanthocinini</taxon>
        <taxon>Exocentrus</taxon>
    </lineage>
</organism>
<feature type="region of interest" description="Disordered" evidence="2">
    <location>
        <begin position="643"/>
        <end position="684"/>
    </location>
</feature>
<feature type="region of interest" description="Disordered" evidence="2">
    <location>
        <begin position="1489"/>
        <end position="1549"/>
    </location>
</feature>
<evidence type="ECO:0000313" key="4">
    <source>
        <dbReference type="EMBL" id="KAJ8922778.1"/>
    </source>
</evidence>
<accession>A0AAV8W816</accession>
<feature type="compositionally biased region" description="Pro residues" evidence="2">
    <location>
        <begin position="837"/>
        <end position="851"/>
    </location>
</feature>
<feature type="compositionally biased region" description="Low complexity" evidence="2">
    <location>
        <begin position="59"/>
        <end position="76"/>
    </location>
</feature>
<evidence type="ECO:0000313" key="5">
    <source>
        <dbReference type="Proteomes" id="UP001159042"/>
    </source>
</evidence>
<proteinExistence type="predicted"/>
<feature type="region of interest" description="Disordered" evidence="2">
    <location>
        <begin position="2134"/>
        <end position="2155"/>
    </location>
</feature>
<keyword evidence="1" id="KW-0175">Coiled coil</keyword>
<protein>
    <recommendedName>
        <fullName evidence="3">MGA conserved domain-containing protein</fullName>
    </recommendedName>
</protein>
<keyword evidence="5" id="KW-1185">Reference proteome</keyword>
<comment type="caution">
    <text evidence="4">The sequence shown here is derived from an EMBL/GenBank/DDBJ whole genome shotgun (WGS) entry which is preliminary data.</text>
</comment>
<feature type="region of interest" description="Disordered" evidence="2">
    <location>
        <begin position="1965"/>
        <end position="2001"/>
    </location>
</feature>